<protein>
    <submittedName>
        <fullName evidence="1">Uncharacterized protein</fullName>
    </submittedName>
</protein>
<keyword evidence="2" id="KW-1185">Reference proteome</keyword>
<evidence type="ECO:0000313" key="1">
    <source>
        <dbReference type="EMBL" id="QEG19928.1"/>
    </source>
</evidence>
<dbReference type="EMBL" id="CP042910">
    <property type="protein sequence ID" value="QEG19928.1"/>
    <property type="molecule type" value="Genomic_DNA"/>
</dbReference>
<sequence length="713" mass="80647">MSNFDQGVGSVFYPGIKQIVSANYSRSHGITPDVCQIEMAPQTLDASDPDYTPIEPDGYLLFQFDEYTAVANVSPTQYNRTGRTQILLQGCRPDKASVRRSATSNTWTIPVYDRRWKWKFGSFSGHWNVKKNGEIEPRKKKTPRELADMCLEAMGEKNYDTRDLLDLEKKQSLPYRNQIFPEVHWDRIPPAQALNSLVTPLGYRVCLGWDDRVRIRKYGEGALLPTEDLMSGGFEANLPETPDSVTVLGGITMHEAIWDLEAVGLDIDGEWRPIDHLSYAPIDDRGKPNWTLPEPGVFDMIKAPLDEIESMKTNGVPVDKDEYQKRRDQYSLAMQTVYRCYRLKYPTIQTASGDDPGLRKKYDDLGYQMGLIVDLGHRSGEKVYDTLQEKYTEARRKLFAASKAVLPGPQQINPRTGKKGDYILEEFEQVLPTFTSRAELGIDSYSGKLIRKPVEVTGNYFDEVKEGDNGTIETRIEGDKFEVVPELGIIRFSEPIYQYKKEFVEIDGKKSEEKQDVPHPADLFARIATPLKNTVGEPARYEHREELKAKYRTKPAPLPSGLKDNPRKIPGGTDTKVVIKNEIVLAYQAVYEPSPSYFGGEYFAFKEVISNEEKEHLKEQALAAIDVENLRINSEDSGAGVYAGLKKIELDGAIQQVAISRTTSGGMTTNVSRNSEVNVIVPAFDQRQRDLALKELIKQQEQTVNKTQQPEDK</sequence>
<evidence type="ECO:0000313" key="2">
    <source>
        <dbReference type="Proteomes" id="UP000322887"/>
    </source>
</evidence>
<name>A0ABX5YWG9_9PLAN</name>
<gene>
    <name evidence="1" type="ORF">GmarT_58370</name>
</gene>
<dbReference type="RefSeq" id="WP_002645348.1">
    <property type="nucleotide sequence ID" value="NZ_CP042910.1"/>
</dbReference>
<proteinExistence type="predicted"/>
<reference evidence="1 2" key="1">
    <citation type="submission" date="2019-08" db="EMBL/GenBank/DDBJ databases">
        <title>Deep-cultivation of Planctomycetes and their phenomic and genomic characterization uncovers novel biology.</title>
        <authorList>
            <person name="Wiegand S."/>
            <person name="Jogler M."/>
            <person name="Boedeker C."/>
            <person name="Pinto D."/>
            <person name="Vollmers J."/>
            <person name="Rivas-Marin E."/>
            <person name="Kohn T."/>
            <person name="Peeters S.H."/>
            <person name="Heuer A."/>
            <person name="Rast P."/>
            <person name="Oberbeckmann S."/>
            <person name="Bunk B."/>
            <person name="Jeske O."/>
            <person name="Meyerdierks A."/>
            <person name="Storesund J.E."/>
            <person name="Kallscheuer N."/>
            <person name="Luecker S."/>
            <person name="Lage O.M."/>
            <person name="Pohl T."/>
            <person name="Merkel B.J."/>
            <person name="Hornburger P."/>
            <person name="Mueller R.-W."/>
            <person name="Bruemmer F."/>
            <person name="Labrenz M."/>
            <person name="Spormann A.M."/>
            <person name="Op den Camp H."/>
            <person name="Overmann J."/>
            <person name="Amann R."/>
            <person name="Jetten M.S.M."/>
            <person name="Mascher T."/>
            <person name="Medema M.H."/>
            <person name="Devos D.P."/>
            <person name="Kaster A.-K."/>
            <person name="Ovreas L."/>
            <person name="Rohde M."/>
            <person name="Galperin M.Y."/>
            <person name="Jogler C."/>
        </authorList>
    </citation>
    <scope>NUCLEOTIDE SEQUENCE [LARGE SCALE GENOMIC DNA]</scope>
    <source>
        <strain evidence="1 2">DSM 8797</strain>
    </source>
</reference>
<accession>A0ABX5YWG9</accession>
<organism evidence="1 2">
    <name type="scientific">Gimesia maris</name>
    <dbReference type="NCBI Taxonomy" id="122"/>
    <lineage>
        <taxon>Bacteria</taxon>
        <taxon>Pseudomonadati</taxon>
        <taxon>Planctomycetota</taxon>
        <taxon>Planctomycetia</taxon>
        <taxon>Planctomycetales</taxon>
        <taxon>Planctomycetaceae</taxon>
        <taxon>Gimesia</taxon>
    </lineage>
</organism>
<dbReference type="GeneID" id="98650251"/>
<dbReference type="Proteomes" id="UP000322887">
    <property type="component" value="Chromosome"/>
</dbReference>